<gene>
    <name evidence="2" type="ORF">BCR34DRAFT_598607</name>
</gene>
<dbReference type="Proteomes" id="UP000193144">
    <property type="component" value="Unassembled WGS sequence"/>
</dbReference>
<feature type="signal peptide" evidence="1">
    <location>
        <begin position="1"/>
        <end position="20"/>
    </location>
</feature>
<keyword evidence="3" id="KW-1185">Reference proteome</keyword>
<proteinExistence type="predicted"/>
<dbReference type="STRING" id="1231657.A0A1Y1ZY29"/>
<dbReference type="AlphaFoldDB" id="A0A1Y1ZY29"/>
<protein>
    <submittedName>
        <fullName evidence="2">Uncharacterized protein</fullName>
    </submittedName>
</protein>
<dbReference type="OrthoDB" id="5414598at2759"/>
<accession>A0A1Y1ZY29</accession>
<organism evidence="2 3">
    <name type="scientific">Clohesyomyces aquaticus</name>
    <dbReference type="NCBI Taxonomy" id="1231657"/>
    <lineage>
        <taxon>Eukaryota</taxon>
        <taxon>Fungi</taxon>
        <taxon>Dikarya</taxon>
        <taxon>Ascomycota</taxon>
        <taxon>Pezizomycotina</taxon>
        <taxon>Dothideomycetes</taxon>
        <taxon>Pleosporomycetidae</taxon>
        <taxon>Pleosporales</taxon>
        <taxon>Lindgomycetaceae</taxon>
        <taxon>Clohesyomyces</taxon>
    </lineage>
</organism>
<keyword evidence="1" id="KW-0732">Signal</keyword>
<evidence type="ECO:0000256" key="1">
    <source>
        <dbReference type="SAM" id="SignalP"/>
    </source>
</evidence>
<evidence type="ECO:0000313" key="3">
    <source>
        <dbReference type="Proteomes" id="UP000193144"/>
    </source>
</evidence>
<name>A0A1Y1ZY29_9PLEO</name>
<evidence type="ECO:0000313" key="2">
    <source>
        <dbReference type="EMBL" id="ORY15128.1"/>
    </source>
</evidence>
<reference evidence="2 3" key="1">
    <citation type="submission" date="2016-07" db="EMBL/GenBank/DDBJ databases">
        <title>Pervasive Adenine N6-methylation of Active Genes in Fungi.</title>
        <authorList>
            <consortium name="DOE Joint Genome Institute"/>
            <person name="Mondo S.J."/>
            <person name="Dannebaum R.O."/>
            <person name="Kuo R.C."/>
            <person name="Labutti K."/>
            <person name="Haridas S."/>
            <person name="Kuo A."/>
            <person name="Salamov A."/>
            <person name="Ahrendt S.R."/>
            <person name="Lipzen A."/>
            <person name="Sullivan W."/>
            <person name="Andreopoulos W.B."/>
            <person name="Clum A."/>
            <person name="Lindquist E."/>
            <person name="Daum C."/>
            <person name="Ramamoorthy G.K."/>
            <person name="Gryganskyi A."/>
            <person name="Culley D."/>
            <person name="Magnuson J.K."/>
            <person name="James T.Y."/>
            <person name="O'Malley M.A."/>
            <person name="Stajich J.E."/>
            <person name="Spatafora J.W."/>
            <person name="Visel A."/>
            <person name="Grigoriev I.V."/>
        </authorList>
    </citation>
    <scope>NUCLEOTIDE SEQUENCE [LARGE SCALE GENOMIC DNA]</scope>
    <source>
        <strain evidence="2 3">CBS 115471</strain>
    </source>
</reference>
<dbReference type="EMBL" id="MCFA01000027">
    <property type="protein sequence ID" value="ORY15128.1"/>
    <property type="molecule type" value="Genomic_DNA"/>
</dbReference>
<sequence length="458" mass="48512">MSSTLFLTVSFLALTSTVRSTPLPQSTANPGLPDKASICAVTYDDPAQAWVQSGASHFLDNWLLTNGETNWVNRMDQMTTNGGKQGTSNLNCVDFAAGNCPYPTSGICEKFTPPSLYHVRNAISTAYNMFKGLHEALQNVVIKEILNVDTIVADFGPPKEGDAILGALNAALGIGAGLTAAVPEISGPLSVLSSAFGMLASTGAEPIDPTIPIEQQLAAAFDASESSLQAVSRLVFGGDGDTSKLPGTGGTGPNGENSNIAKFFANGKFLVKVSEKGAVDALITPVVENGARMLRQRLVSTALKSQGYYVFVDQDRTQDDCNGITGSRWIENQCFTIEHFRLSASSPQGIRGTTKVISKDIVLKFDDPNAGYNINVEQFYRNADACQNAHPGFDGNIDPNGIPTDGSYPQCFFNIPVVKAKATPCLADNLGALPGNLEFSEGACEVPMDCPGHPRDCI</sequence>
<comment type="caution">
    <text evidence="2">The sequence shown here is derived from an EMBL/GenBank/DDBJ whole genome shotgun (WGS) entry which is preliminary data.</text>
</comment>
<feature type="chain" id="PRO_5012801944" evidence="1">
    <location>
        <begin position="21"/>
        <end position="458"/>
    </location>
</feature>